<organism evidence="2 3">
    <name type="scientific">Saprolegnia diclina (strain VS20)</name>
    <dbReference type="NCBI Taxonomy" id="1156394"/>
    <lineage>
        <taxon>Eukaryota</taxon>
        <taxon>Sar</taxon>
        <taxon>Stramenopiles</taxon>
        <taxon>Oomycota</taxon>
        <taxon>Saprolegniomycetes</taxon>
        <taxon>Saprolegniales</taxon>
        <taxon>Saprolegniaceae</taxon>
        <taxon>Saprolegnia</taxon>
    </lineage>
</organism>
<dbReference type="InParanoid" id="T0PMP8"/>
<evidence type="ECO:0000313" key="2">
    <source>
        <dbReference type="EMBL" id="EQC26689.1"/>
    </source>
</evidence>
<sequence>MVKKGNKGQLDCATSQTLPLQPTSRGSGKTALAVGGDWIVQYNSTKDFYLQSIDAPLQELSEKADLSPVSQLSTDGTNICATSSKSINCGPLRLQSGSQRDWIYSSSNIQSTAMAANSTAMYGLSKSNILHVAKVDDIMSGKDHVYWNPVARAPVFTSIAYDGKRVCGIKKAETVIACTTNDLATPLSPTWSQLPESDWTSLALSNNQIYAVNAAYAVKRIAAPTQ</sequence>
<keyword evidence="3" id="KW-1185">Reference proteome</keyword>
<dbReference type="AlphaFoldDB" id="T0PMP8"/>
<dbReference type="VEuPathDB" id="FungiDB:SDRG_15474"/>
<evidence type="ECO:0000256" key="1">
    <source>
        <dbReference type="SAM" id="MobiDB-lite"/>
    </source>
</evidence>
<protein>
    <submittedName>
        <fullName evidence="2">Uncharacterized protein</fullName>
    </submittedName>
</protein>
<dbReference type="EMBL" id="JH767224">
    <property type="protein sequence ID" value="EQC26689.1"/>
    <property type="molecule type" value="Genomic_DNA"/>
</dbReference>
<reference evidence="2 3" key="1">
    <citation type="submission" date="2012-04" db="EMBL/GenBank/DDBJ databases">
        <title>The Genome Sequence of Saprolegnia declina VS20.</title>
        <authorList>
            <consortium name="The Broad Institute Genome Sequencing Platform"/>
            <person name="Russ C."/>
            <person name="Nusbaum C."/>
            <person name="Tyler B."/>
            <person name="van West P."/>
            <person name="Dieguez-Uribeondo J."/>
            <person name="de Bruijn I."/>
            <person name="Tripathy S."/>
            <person name="Jiang R."/>
            <person name="Young S.K."/>
            <person name="Zeng Q."/>
            <person name="Gargeya S."/>
            <person name="Fitzgerald M."/>
            <person name="Haas B."/>
            <person name="Abouelleil A."/>
            <person name="Alvarado L."/>
            <person name="Arachchi H.M."/>
            <person name="Berlin A."/>
            <person name="Chapman S.B."/>
            <person name="Goldberg J."/>
            <person name="Griggs A."/>
            <person name="Gujja S."/>
            <person name="Hansen M."/>
            <person name="Howarth C."/>
            <person name="Imamovic A."/>
            <person name="Larimer J."/>
            <person name="McCowen C."/>
            <person name="Montmayeur A."/>
            <person name="Murphy C."/>
            <person name="Neiman D."/>
            <person name="Pearson M."/>
            <person name="Priest M."/>
            <person name="Roberts A."/>
            <person name="Saif S."/>
            <person name="Shea T."/>
            <person name="Sisk P."/>
            <person name="Sykes S."/>
            <person name="Wortman J."/>
            <person name="Nusbaum C."/>
            <person name="Birren B."/>
        </authorList>
    </citation>
    <scope>NUCLEOTIDE SEQUENCE [LARGE SCALE GENOMIC DNA]</scope>
    <source>
        <strain evidence="2 3">VS20</strain>
    </source>
</reference>
<name>T0PMP8_SAPDV</name>
<dbReference type="OrthoDB" id="77388at2759"/>
<proteinExistence type="predicted"/>
<dbReference type="GeneID" id="19956201"/>
<feature type="region of interest" description="Disordered" evidence="1">
    <location>
        <begin position="1"/>
        <end position="27"/>
    </location>
</feature>
<dbReference type="Proteomes" id="UP000030762">
    <property type="component" value="Unassembled WGS sequence"/>
</dbReference>
<gene>
    <name evidence="2" type="ORF">SDRG_15474</name>
</gene>
<dbReference type="RefSeq" id="XP_008619871.1">
    <property type="nucleotide sequence ID" value="XM_008621649.1"/>
</dbReference>
<accession>T0PMP8</accession>
<feature type="compositionally biased region" description="Polar residues" evidence="1">
    <location>
        <begin position="12"/>
        <end position="27"/>
    </location>
</feature>
<evidence type="ECO:0000313" key="3">
    <source>
        <dbReference type="Proteomes" id="UP000030762"/>
    </source>
</evidence>